<feature type="region of interest" description="Disordered" evidence="1">
    <location>
        <begin position="144"/>
        <end position="169"/>
    </location>
</feature>
<protein>
    <submittedName>
        <fullName evidence="2">Uncharacterized protein</fullName>
    </submittedName>
</protein>
<proteinExistence type="predicted"/>
<dbReference type="AlphaFoldDB" id="A0A9P0F7R5"/>
<sequence>MAISVSEYTIIRDENIYSVRSYRPGVPRTGAGQTHRGQEFGQGVRLKHTLPGALYSAGMKYYQVRSTMDEARQVTVYNEAATFALLPPLTRKFYPPSTCTEEKISVIIRIYKFNRRWSVRRIKPHPCTYGPPSLTTELNFGEMSAQANKPKTSESELGARDNEEHPSDEWRHPCCRRVALSLSSSSDSFVASSPLHRENTKGGSEPRNAYFYTGLKESVAKMGHSRERNFGSTELQRFRSW</sequence>
<feature type="region of interest" description="Disordered" evidence="1">
    <location>
        <begin position="188"/>
        <end position="208"/>
    </location>
</feature>
<evidence type="ECO:0000256" key="1">
    <source>
        <dbReference type="SAM" id="MobiDB-lite"/>
    </source>
</evidence>
<evidence type="ECO:0000313" key="3">
    <source>
        <dbReference type="Proteomes" id="UP001152759"/>
    </source>
</evidence>
<dbReference type="Proteomes" id="UP001152759">
    <property type="component" value="Chromosome 7"/>
</dbReference>
<keyword evidence="3" id="KW-1185">Reference proteome</keyword>
<dbReference type="EMBL" id="OU963868">
    <property type="protein sequence ID" value="CAH0393230.1"/>
    <property type="molecule type" value="Genomic_DNA"/>
</dbReference>
<reference evidence="2" key="1">
    <citation type="submission" date="2021-12" db="EMBL/GenBank/DDBJ databases">
        <authorList>
            <person name="King R."/>
        </authorList>
    </citation>
    <scope>NUCLEOTIDE SEQUENCE</scope>
</reference>
<accession>A0A9P0F7R5</accession>
<organism evidence="2 3">
    <name type="scientific">Bemisia tabaci</name>
    <name type="common">Sweetpotato whitefly</name>
    <name type="synonym">Aleurodes tabaci</name>
    <dbReference type="NCBI Taxonomy" id="7038"/>
    <lineage>
        <taxon>Eukaryota</taxon>
        <taxon>Metazoa</taxon>
        <taxon>Ecdysozoa</taxon>
        <taxon>Arthropoda</taxon>
        <taxon>Hexapoda</taxon>
        <taxon>Insecta</taxon>
        <taxon>Pterygota</taxon>
        <taxon>Neoptera</taxon>
        <taxon>Paraneoptera</taxon>
        <taxon>Hemiptera</taxon>
        <taxon>Sternorrhyncha</taxon>
        <taxon>Aleyrodoidea</taxon>
        <taxon>Aleyrodidae</taxon>
        <taxon>Aleyrodinae</taxon>
        <taxon>Bemisia</taxon>
    </lineage>
</organism>
<name>A0A9P0F7R5_BEMTA</name>
<gene>
    <name evidence="2" type="ORF">BEMITA_LOCUS11655</name>
</gene>
<feature type="compositionally biased region" description="Basic and acidic residues" evidence="1">
    <location>
        <begin position="151"/>
        <end position="169"/>
    </location>
</feature>
<evidence type="ECO:0000313" key="2">
    <source>
        <dbReference type="EMBL" id="CAH0393230.1"/>
    </source>
</evidence>